<dbReference type="OrthoDB" id="903930at2"/>
<protein>
    <recommendedName>
        <fullName evidence="3">3-keto-disaccharide hydrolase domain-containing protein</fullName>
    </recommendedName>
</protein>
<dbReference type="Proteomes" id="UP000050501">
    <property type="component" value="Unassembled WGS sequence"/>
</dbReference>
<evidence type="ECO:0000313" key="1">
    <source>
        <dbReference type="EMBL" id="KPL75687.1"/>
    </source>
</evidence>
<dbReference type="STRING" id="229921.ADN01_17820"/>
<organism evidence="1 2">
    <name type="scientific">Levilinea saccharolytica</name>
    <dbReference type="NCBI Taxonomy" id="229921"/>
    <lineage>
        <taxon>Bacteria</taxon>
        <taxon>Bacillati</taxon>
        <taxon>Chloroflexota</taxon>
        <taxon>Anaerolineae</taxon>
        <taxon>Anaerolineales</taxon>
        <taxon>Anaerolineaceae</taxon>
        <taxon>Levilinea</taxon>
    </lineage>
</organism>
<evidence type="ECO:0000313" key="2">
    <source>
        <dbReference type="Proteomes" id="UP000050501"/>
    </source>
</evidence>
<name>A0A0P6Y210_9CHLR</name>
<evidence type="ECO:0008006" key="3">
    <source>
        <dbReference type="Google" id="ProtNLM"/>
    </source>
</evidence>
<keyword evidence="2" id="KW-1185">Reference proteome</keyword>
<dbReference type="EMBL" id="LGCM01000065">
    <property type="protein sequence ID" value="KPL75687.1"/>
    <property type="molecule type" value="Genomic_DNA"/>
</dbReference>
<accession>A0A0P6Y210</accession>
<gene>
    <name evidence="1" type="ORF">ADN01_17820</name>
</gene>
<dbReference type="Gene3D" id="2.60.120.560">
    <property type="entry name" value="Exo-inulinase, domain 1"/>
    <property type="match status" value="1"/>
</dbReference>
<dbReference type="RefSeq" id="WP_062417130.1">
    <property type="nucleotide sequence ID" value="NZ_DF967974.1"/>
</dbReference>
<sequence>MTILYESAVPNPNELFIRGPQPLLCDWQGKKALQLGGQEGSLLVVPGLSLAQGWVEVDLGSEGAAYPGIAFRLRDSLNYELAYIQPHTSGQWDALQYDPVFHGSNTWQLYYGSQAQQAVDVPVQTWHHLRVEFQGQTARIRVGQQEPLVVRQLAHSHPTGLLGLWTFLPAYFANLRVGDDAVDFGLGTEPAPNPELPAGTVREWFLEGFGVVGAEANGILNLNRYLPVSEQAVRLTREMRVDEAGEFVFHLGFSDEITFQIDGEEVFTGENLFHVSPKWEERGYVRPDQAVSRYLSQGTHRLTAVLKAREFFGFGLALRLEGAGYGWLPAELCS</sequence>
<reference evidence="1 2" key="1">
    <citation type="submission" date="2015-07" db="EMBL/GenBank/DDBJ databases">
        <title>Genome sequence of Levilinea saccharolytica DSM 16555.</title>
        <authorList>
            <person name="Hemp J."/>
            <person name="Ward L.M."/>
            <person name="Pace L.A."/>
            <person name="Fischer W.W."/>
        </authorList>
    </citation>
    <scope>NUCLEOTIDE SEQUENCE [LARGE SCALE GENOMIC DNA]</scope>
    <source>
        <strain evidence="1 2">KIBI-1</strain>
    </source>
</reference>
<dbReference type="PATRIC" id="fig|229921.5.peg.195"/>
<dbReference type="AlphaFoldDB" id="A0A0P6Y210"/>
<comment type="caution">
    <text evidence="1">The sequence shown here is derived from an EMBL/GenBank/DDBJ whole genome shotgun (WGS) entry which is preliminary data.</text>
</comment>
<proteinExistence type="predicted"/>